<evidence type="ECO:0000313" key="3">
    <source>
        <dbReference type="Proteomes" id="UP000886829"/>
    </source>
</evidence>
<organism evidence="2 3">
    <name type="scientific">Candidatus Anaerobiospirillum pullistercoris</name>
    <dbReference type="NCBI Taxonomy" id="2838452"/>
    <lineage>
        <taxon>Bacteria</taxon>
        <taxon>Pseudomonadati</taxon>
        <taxon>Pseudomonadota</taxon>
        <taxon>Gammaproteobacteria</taxon>
        <taxon>Aeromonadales</taxon>
        <taxon>Succinivibrionaceae</taxon>
        <taxon>Anaerobiospirillum</taxon>
    </lineage>
</organism>
<evidence type="ECO:0000313" key="2">
    <source>
        <dbReference type="EMBL" id="HIX55849.1"/>
    </source>
</evidence>
<reference evidence="2" key="2">
    <citation type="submission" date="2021-04" db="EMBL/GenBank/DDBJ databases">
        <authorList>
            <person name="Gilroy R."/>
        </authorList>
    </citation>
    <scope>NUCLEOTIDE SEQUENCE</scope>
    <source>
        <strain evidence="2">USASDec5-558</strain>
    </source>
</reference>
<gene>
    <name evidence="2" type="ORF">H9850_00025</name>
</gene>
<name>A0A9D1WBD3_9GAMM</name>
<feature type="region of interest" description="Disordered" evidence="1">
    <location>
        <begin position="56"/>
        <end position="78"/>
    </location>
</feature>
<evidence type="ECO:0000256" key="1">
    <source>
        <dbReference type="SAM" id="MobiDB-lite"/>
    </source>
</evidence>
<comment type="caution">
    <text evidence="2">The sequence shown here is derived from an EMBL/GenBank/DDBJ whole genome shotgun (WGS) entry which is preliminary data.</text>
</comment>
<protein>
    <submittedName>
        <fullName evidence="2">Uncharacterized protein</fullName>
    </submittedName>
</protein>
<sequence length="78" mass="8957">MLYQEQRQLNNRDHREKLQILARSVVSDLSTPALKLQVKAELERQAANNRVQLQQEKPMRKELAAAHPELSAKPTAQT</sequence>
<dbReference type="AlphaFoldDB" id="A0A9D1WBD3"/>
<proteinExistence type="predicted"/>
<dbReference type="EMBL" id="DXEV01000001">
    <property type="protein sequence ID" value="HIX55849.1"/>
    <property type="molecule type" value="Genomic_DNA"/>
</dbReference>
<accession>A0A9D1WBD3</accession>
<dbReference type="Proteomes" id="UP000886829">
    <property type="component" value="Unassembled WGS sequence"/>
</dbReference>
<reference evidence="2" key="1">
    <citation type="journal article" date="2021" name="PeerJ">
        <title>Extensive microbial diversity within the chicken gut microbiome revealed by metagenomics and culture.</title>
        <authorList>
            <person name="Gilroy R."/>
            <person name="Ravi A."/>
            <person name="Getino M."/>
            <person name="Pursley I."/>
            <person name="Horton D.L."/>
            <person name="Alikhan N.F."/>
            <person name="Baker D."/>
            <person name="Gharbi K."/>
            <person name="Hall N."/>
            <person name="Watson M."/>
            <person name="Adriaenssens E.M."/>
            <person name="Foster-Nyarko E."/>
            <person name="Jarju S."/>
            <person name="Secka A."/>
            <person name="Antonio M."/>
            <person name="Oren A."/>
            <person name="Chaudhuri R.R."/>
            <person name="La Ragione R."/>
            <person name="Hildebrand F."/>
            <person name="Pallen M.J."/>
        </authorList>
    </citation>
    <scope>NUCLEOTIDE SEQUENCE</scope>
    <source>
        <strain evidence="2">USASDec5-558</strain>
    </source>
</reference>